<reference evidence="9 10" key="1">
    <citation type="submission" date="2017-10" db="EMBL/GenBank/DDBJ databases">
        <title>Bacillus sp. nov., a halophilic bacterium isolated from a Yangshapao Lake.</title>
        <authorList>
            <person name="Wang H."/>
        </authorList>
    </citation>
    <scope>NUCLEOTIDE SEQUENCE [LARGE SCALE GENOMIC DNA]</scope>
    <source>
        <strain evidence="9 10">YSP-3</strain>
    </source>
</reference>
<comment type="cofactor">
    <cofactor evidence="8">
        <name>a divalent metal cation</name>
        <dbReference type="ChEBI" id="CHEBI:60240"/>
    </cofactor>
    <text evidence="8">Binds 2 divalent metal cations per subunit.</text>
</comment>
<evidence type="ECO:0000256" key="6">
    <source>
        <dbReference type="PIRNR" id="PIRNR001123"/>
    </source>
</evidence>
<evidence type="ECO:0000313" key="9">
    <source>
        <dbReference type="EMBL" id="PYZ97508.1"/>
    </source>
</evidence>
<dbReference type="GO" id="GO:0004177">
    <property type="term" value="F:aminopeptidase activity"/>
    <property type="evidence" value="ECO:0007669"/>
    <property type="project" value="UniProtKB-UniRule"/>
</dbReference>
<dbReference type="Gene3D" id="2.40.30.40">
    <property type="entry name" value="Peptidase M42, domain 2"/>
    <property type="match status" value="1"/>
</dbReference>
<accession>A0A2W0HV04</accession>
<dbReference type="AlphaFoldDB" id="A0A2W0HV04"/>
<dbReference type="InterPro" id="IPR008007">
    <property type="entry name" value="Peptidase_M42"/>
</dbReference>
<name>A0A2W0HV04_9BACI</name>
<dbReference type="RefSeq" id="WP_110516657.1">
    <property type="nucleotide sequence ID" value="NZ_PDOF01000001.1"/>
</dbReference>
<evidence type="ECO:0000313" key="10">
    <source>
        <dbReference type="Proteomes" id="UP000248066"/>
    </source>
</evidence>
<dbReference type="InterPro" id="IPR051464">
    <property type="entry name" value="Peptidase_M42_aminopept"/>
</dbReference>
<organism evidence="9 10">
    <name type="scientific">Alteribacter lacisalsi</name>
    <dbReference type="NCBI Taxonomy" id="2045244"/>
    <lineage>
        <taxon>Bacteria</taxon>
        <taxon>Bacillati</taxon>
        <taxon>Bacillota</taxon>
        <taxon>Bacilli</taxon>
        <taxon>Bacillales</taxon>
        <taxon>Bacillaceae</taxon>
        <taxon>Alteribacter</taxon>
    </lineage>
</organism>
<feature type="active site" description="Proton acceptor" evidence="7">
    <location>
        <position position="210"/>
    </location>
</feature>
<evidence type="ECO:0000256" key="2">
    <source>
        <dbReference type="ARBA" id="ARBA00022438"/>
    </source>
</evidence>
<keyword evidence="3" id="KW-0645">Protease</keyword>
<evidence type="ECO:0000256" key="7">
    <source>
        <dbReference type="PIRSR" id="PIRSR001123-1"/>
    </source>
</evidence>
<feature type="binding site" evidence="8">
    <location>
        <position position="325"/>
    </location>
    <ligand>
        <name>Zn(2+)</name>
        <dbReference type="ChEBI" id="CHEBI:29105"/>
        <label>2</label>
    </ligand>
</feature>
<keyword evidence="4 8" id="KW-0479">Metal-binding</keyword>
<evidence type="ECO:0000256" key="8">
    <source>
        <dbReference type="PIRSR" id="PIRSR001123-2"/>
    </source>
</evidence>
<gene>
    <name evidence="9" type="ORF">CR205_02620</name>
</gene>
<evidence type="ECO:0000256" key="1">
    <source>
        <dbReference type="ARBA" id="ARBA00006272"/>
    </source>
</evidence>
<keyword evidence="2" id="KW-0031">Aminopeptidase</keyword>
<protein>
    <submittedName>
        <fullName evidence="9">Hydrolase</fullName>
    </submittedName>
</protein>
<dbReference type="InterPro" id="IPR023367">
    <property type="entry name" value="Peptidase_M42_dom2"/>
</dbReference>
<feature type="binding site" evidence="8">
    <location>
        <position position="233"/>
    </location>
    <ligand>
        <name>Zn(2+)</name>
        <dbReference type="ChEBI" id="CHEBI:29105"/>
        <label>1</label>
    </ligand>
</feature>
<dbReference type="Pfam" id="PF05343">
    <property type="entry name" value="Peptidase_M42"/>
    <property type="match status" value="1"/>
</dbReference>
<dbReference type="PIRSF" id="PIRSF001123">
    <property type="entry name" value="PepA_GA"/>
    <property type="match status" value="1"/>
</dbReference>
<dbReference type="PANTHER" id="PTHR32481:SF0">
    <property type="entry name" value="AMINOPEPTIDASE YPDE-RELATED"/>
    <property type="match status" value="1"/>
</dbReference>
<feature type="binding site" evidence="8">
    <location>
        <position position="177"/>
    </location>
    <ligand>
        <name>Zn(2+)</name>
        <dbReference type="ChEBI" id="CHEBI:29105"/>
        <label>2</label>
    </ligand>
</feature>
<dbReference type="Gene3D" id="3.40.630.10">
    <property type="entry name" value="Zn peptidases"/>
    <property type="match status" value="1"/>
</dbReference>
<feature type="binding site" evidence="8">
    <location>
        <position position="211"/>
    </location>
    <ligand>
        <name>Zn(2+)</name>
        <dbReference type="ChEBI" id="CHEBI:29105"/>
        <label>2</label>
    </ligand>
</feature>
<comment type="caution">
    <text evidence="9">The sequence shown here is derived from an EMBL/GenBank/DDBJ whole genome shotgun (WGS) entry which is preliminary data.</text>
</comment>
<feature type="binding site" evidence="8">
    <location>
        <position position="67"/>
    </location>
    <ligand>
        <name>Zn(2+)</name>
        <dbReference type="ChEBI" id="CHEBI:29105"/>
        <label>1</label>
    </ligand>
</feature>
<dbReference type="SUPFAM" id="SSF101821">
    <property type="entry name" value="Aminopeptidase/glucanase lid domain"/>
    <property type="match status" value="1"/>
</dbReference>
<evidence type="ECO:0000256" key="5">
    <source>
        <dbReference type="ARBA" id="ARBA00022801"/>
    </source>
</evidence>
<dbReference type="EMBL" id="PDOF01000001">
    <property type="protein sequence ID" value="PYZ97508.1"/>
    <property type="molecule type" value="Genomic_DNA"/>
</dbReference>
<comment type="similarity">
    <text evidence="1 6">Belongs to the peptidase M42 family.</text>
</comment>
<feature type="binding site" evidence="8">
    <location>
        <position position="177"/>
    </location>
    <ligand>
        <name>Zn(2+)</name>
        <dbReference type="ChEBI" id="CHEBI:29105"/>
        <label>1</label>
    </ligand>
</feature>
<dbReference type="SUPFAM" id="SSF53187">
    <property type="entry name" value="Zn-dependent exopeptidases"/>
    <property type="match status" value="1"/>
</dbReference>
<dbReference type="GO" id="GO:0006508">
    <property type="term" value="P:proteolysis"/>
    <property type="evidence" value="ECO:0007669"/>
    <property type="project" value="UniProtKB-KW"/>
</dbReference>
<sequence length="363" mass="39043">MNTELFYEQLREIAAIQGTPGQEMHIVRALAERFGRVADEVEVDHMGNLYATIQGNRPGPHIMVSAHSDEIGCVVRDIDDRGFLKVELTGGVIESLLIGRKVNVNGHFGVVGVKAGHLQTAEERGRVPSMQELYVDVGASSRQEVVEMGIEVGSPVSYISAIERFTNENLICGKAIDNRSCCVILLQLLADLSETRDFAGTVTGVVAVQEEVGLRGAKVATYKVNPDFAIVLDTIPCADTPDSVNSGYPVAIGSGPVIPALAGGAVRGNLMSPQVKKLLTRYAKELDVPYQLAVMSGATTDLAAVHLEREGVLAGAITFARRYSHSPVEVADLRDFEAGYRLLKRVVTDADEWGDLGFLPDGV</sequence>
<proteinExistence type="inferred from homology"/>
<dbReference type="PANTHER" id="PTHR32481">
    <property type="entry name" value="AMINOPEPTIDASE"/>
    <property type="match status" value="1"/>
</dbReference>
<dbReference type="Proteomes" id="UP000248066">
    <property type="component" value="Unassembled WGS sequence"/>
</dbReference>
<evidence type="ECO:0000256" key="3">
    <source>
        <dbReference type="ARBA" id="ARBA00022670"/>
    </source>
</evidence>
<keyword evidence="5 9" id="KW-0378">Hydrolase</keyword>
<evidence type="ECO:0000256" key="4">
    <source>
        <dbReference type="ARBA" id="ARBA00022723"/>
    </source>
</evidence>
<dbReference type="OrthoDB" id="9772053at2"/>
<keyword evidence="10" id="KW-1185">Reference proteome</keyword>
<dbReference type="GO" id="GO:0046872">
    <property type="term" value="F:metal ion binding"/>
    <property type="evidence" value="ECO:0007669"/>
    <property type="project" value="UniProtKB-UniRule"/>
</dbReference>